<feature type="region of interest" description="Disordered" evidence="4">
    <location>
        <begin position="521"/>
        <end position="583"/>
    </location>
</feature>
<feature type="domain" description="MYND-type" evidence="5">
    <location>
        <begin position="181"/>
        <end position="219"/>
    </location>
</feature>
<dbReference type="OMA" id="LVAWWRC"/>
<proteinExistence type="predicted"/>
<dbReference type="InterPro" id="IPR002893">
    <property type="entry name" value="Znf_MYND"/>
</dbReference>
<keyword evidence="3" id="KW-0862">Zinc</keyword>
<protein>
    <recommendedName>
        <fullName evidence="5">MYND-type domain-containing protein</fullName>
    </recommendedName>
</protein>
<dbReference type="PROSITE" id="PS01360">
    <property type="entry name" value="ZF_MYND_1"/>
    <property type="match status" value="1"/>
</dbReference>
<keyword evidence="7" id="KW-1185">Reference proteome</keyword>
<evidence type="ECO:0000256" key="1">
    <source>
        <dbReference type="ARBA" id="ARBA00022723"/>
    </source>
</evidence>
<dbReference type="VEuPathDB" id="TriTrypDB:BSAL_14410"/>
<dbReference type="SUPFAM" id="SSF144232">
    <property type="entry name" value="HIT/MYND zinc finger-like"/>
    <property type="match status" value="1"/>
</dbReference>
<sequence length="583" mass="64273">MDWSKNPGTGLYTLHFSHMPMADDIQPAQASASGEPEDDSQESKLQLLRKMCATQLSEWYLLCRLIMEGEMGRVKGSVKVKPAGANSAGEGSSSGSRASLMPECQLMQEQDEIRLSIHFDRLDGHVVGQASDLNNVTIRCEGSLCKGWHVGTATVVLSNNQTLKLPRRLRFLLRPVTSPRCTHCLDPVQAVGYSCVCGAVEYCSRHCQDAHQAGHAPICSTLKQYTSPKGSRVCCMFAGVEFVVHWRCVEQTAFELAVDYTNPLGRPFEIHLNTLNDAREGLQYRWLGASPQPEPTETEVNEVCMAVFHAVAAGAMEEGCIPLIAACLNHLFVYSESVDSLMSLYLHYYHSCIGEQFEGVRHISSLAEYAVFIRPMYECAQALIEWALKAPVAFFFWQRIKLAKEILINQYNFNSSVSFSPMVQSLKAVLIPDQQRQTLQLLAKVFILMATRAPKDTAQKMLRRAEECYKDSIDDDRTHNDFYNMGITYMQLAALYLMFDDPKQQAKSALSKESGIEALHRAKTGETPQQQPARRAVAGRGGAVAGGGASVAVQTNQPPPAAQPTAQPAAAQRGGRGRGGSQQ</sequence>
<keyword evidence="1" id="KW-0479">Metal-binding</keyword>
<evidence type="ECO:0000256" key="2">
    <source>
        <dbReference type="ARBA" id="ARBA00022771"/>
    </source>
</evidence>
<keyword evidence="2" id="KW-0863">Zinc-finger</keyword>
<name>A0A0S4JDR3_BODSA</name>
<feature type="compositionally biased region" description="Gly residues" evidence="4">
    <location>
        <begin position="539"/>
        <end position="549"/>
    </location>
</feature>
<evidence type="ECO:0000256" key="4">
    <source>
        <dbReference type="SAM" id="MobiDB-lite"/>
    </source>
</evidence>
<dbReference type="EMBL" id="CYKH01001627">
    <property type="protein sequence ID" value="CUG88253.1"/>
    <property type="molecule type" value="Genomic_DNA"/>
</dbReference>
<accession>A0A0S4JDR3</accession>
<feature type="compositionally biased region" description="Low complexity" evidence="4">
    <location>
        <begin position="563"/>
        <end position="573"/>
    </location>
</feature>
<dbReference type="Proteomes" id="UP000051952">
    <property type="component" value="Unassembled WGS sequence"/>
</dbReference>
<evidence type="ECO:0000256" key="3">
    <source>
        <dbReference type="ARBA" id="ARBA00022833"/>
    </source>
</evidence>
<dbReference type="GO" id="GO:0008270">
    <property type="term" value="F:zinc ion binding"/>
    <property type="evidence" value="ECO:0007669"/>
    <property type="project" value="UniProtKB-KW"/>
</dbReference>
<evidence type="ECO:0000313" key="7">
    <source>
        <dbReference type="Proteomes" id="UP000051952"/>
    </source>
</evidence>
<dbReference type="OrthoDB" id="274996at2759"/>
<reference evidence="7" key="1">
    <citation type="submission" date="2015-09" db="EMBL/GenBank/DDBJ databases">
        <authorList>
            <consortium name="Pathogen Informatics"/>
        </authorList>
    </citation>
    <scope>NUCLEOTIDE SEQUENCE [LARGE SCALE GENOMIC DNA]</scope>
    <source>
        <strain evidence="7">Lake Konstanz</strain>
    </source>
</reference>
<organism evidence="6 7">
    <name type="scientific">Bodo saltans</name>
    <name type="common">Flagellated protozoan</name>
    <dbReference type="NCBI Taxonomy" id="75058"/>
    <lineage>
        <taxon>Eukaryota</taxon>
        <taxon>Discoba</taxon>
        <taxon>Euglenozoa</taxon>
        <taxon>Kinetoplastea</taxon>
        <taxon>Metakinetoplastina</taxon>
        <taxon>Eubodonida</taxon>
        <taxon>Bodonidae</taxon>
        <taxon>Bodo</taxon>
    </lineage>
</organism>
<evidence type="ECO:0000259" key="5">
    <source>
        <dbReference type="PROSITE" id="PS01360"/>
    </source>
</evidence>
<dbReference type="AlphaFoldDB" id="A0A0S4JDR3"/>
<gene>
    <name evidence="6" type="ORF">BSAL_14410</name>
</gene>
<evidence type="ECO:0000313" key="6">
    <source>
        <dbReference type="EMBL" id="CUG88253.1"/>
    </source>
</evidence>